<dbReference type="InterPro" id="IPR031468">
    <property type="entry name" value="SMP_LBD"/>
</dbReference>
<dbReference type="InterPro" id="IPR027536">
    <property type="entry name" value="MDM34"/>
</dbReference>
<sequence>MSFRFDWPFFSDSFYDQAKDLLCSALNKGDKPPIIADRIDVAHLDMGTIPPDLEILEIGDLGTDRFRGIFRLTYAGDASIGLQTKIQANPLRSKTSATSPDILSSPSILFASTPLIVPMNLKLSCLKLRAIVVLVISRLEGVTLVFKNDPLESVQVSSTFDSVLAIQAFVQSEIERQLRELFRTELPGIIHHLSRRWIKSQSNLSSTNSSKPINPKPSTTIHSSSPLLSSRPSSLVEPRSRDQSPSPASVPDCVESYDPTYGLRPSHPPLIGKFNRYRSLVAKKARTQGLSAVLESDDDPQDENIIPNPPSDPSTPPPPYSLPRLSSSSQIDGLDHDQVINHSAPNTPTRLTSKPRILRSQSALLSPHTFPSSSFGGGGTGGSDLGT</sequence>
<reference evidence="14" key="1">
    <citation type="journal article" date="2011" name="Proc. Natl. Acad. Sci. U.S.A.">
        <title>Obligate biotrophy features unraveled by the genomic analysis of rust fungi.</title>
        <authorList>
            <person name="Duplessis S."/>
            <person name="Cuomo C.A."/>
            <person name="Lin Y.-C."/>
            <person name="Aerts A."/>
            <person name="Tisserant E."/>
            <person name="Veneault-Fourrey C."/>
            <person name="Joly D.L."/>
            <person name="Hacquard S."/>
            <person name="Amselem J."/>
            <person name="Cantarel B.L."/>
            <person name="Chiu R."/>
            <person name="Coutinho P.M."/>
            <person name="Feau N."/>
            <person name="Field M."/>
            <person name="Frey P."/>
            <person name="Gelhaye E."/>
            <person name="Goldberg J."/>
            <person name="Grabherr M.G."/>
            <person name="Kodira C.D."/>
            <person name="Kohler A."/>
            <person name="Kuees U."/>
            <person name="Lindquist E.A."/>
            <person name="Lucas S.M."/>
            <person name="Mago R."/>
            <person name="Mauceli E."/>
            <person name="Morin E."/>
            <person name="Murat C."/>
            <person name="Pangilinan J.L."/>
            <person name="Park R."/>
            <person name="Pearson M."/>
            <person name="Quesneville H."/>
            <person name="Rouhier N."/>
            <person name="Sakthikumar S."/>
            <person name="Salamov A.A."/>
            <person name="Schmutz J."/>
            <person name="Selles B."/>
            <person name="Shapiro H."/>
            <person name="Tanguay P."/>
            <person name="Tuskan G.A."/>
            <person name="Henrissat B."/>
            <person name="Van de Peer Y."/>
            <person name="Rouze P."/>
            <person name="Ellis J.G."/>
            <person name="Dodds P.N."/>
            <person name="Schein J.E."/>
            <person name="Zhong S."/>
            <person name="Hamelin R.C."/>
            <person name="Grigoriev I.V."/>
            <person name="Szabo L.J."/>
            <person name="Martin F."/>
        </authorList>
    </citation>
    <scope>NUCLEOTIDE SEQUENCE [LARGE SCALE GENOMIC DNA]</scope>
    <source>
        <strain evidence="14">98AG31 / pathotype 3-4-7</strain>
    </source>
</reference>
<accession>F4R7V2</accession>
<feature type="compositionally biased region" description="Low complexity" evidence="11">
    <location>
        <begin position="223"/>
        <end position="237"/>
    </location>
</feature>
<evidence type="ECO:0000256" key="2">
    <source>
        <dbReference type="ARBA" id="ARBA00022448"/>
    </source>
</evidence>
<comment type="subcellular location">
    <subcellularLocation>
        <location evidence="1">Membrane</location>
    </subcellularLocation>
    <subcellularLocation>
        <location evidence="10">Mitochondrion outer membrane</location>
        <topology evidence="10">Multi-pass membrane protein</topology>
    </subcellularLocation>
    <text evidence="10">The ERMES/MDM complex localizes to a few discrete foci (around 10 per single cell), that represent mitochondria-endoplasmic reticulum junctions. These foci are often found next to mtDNA nucleoids.</text>
</comment>
<evidence type="ECO:0000256" key="10">
    <source>
        <dbReference type="HAMAP-Rule" id="MF_03105"/>
    </source>
</evidence>
<evidence type="ECO:0000256" key="11">
    <source>
        <dbReference type="SAM" id="MobiDB-lite"/>
    </source>
</evidence>
<dbReference type="EMBL" id="GL883092">
    <property type="protein sequence ID" value="EGG11380.1"/>
    <property type="molecule type" value="Genomic_DNA"/>
</dbReference>
<feature type="region of interest" description="Disordered" evidence="11">
    <location>
        <begin position="201"/>
        <end position="269"/>
    </location>
</feature>
<evidence type="ECO:0000259" key="12">
    <source>
        <dbReference type="PROSITE" id="PS51847"/>
    </source>
</evidence>
<dbReference type="AlphaFoldDB" id="F4R7V2"/>
<organism evidence="14">
    <name type="scientific">Melampsora larici-populina (strain 98AG31 / pathotype 3-4-7)</name>
    <name type="common">Poplar leaf rust fungus</name>
    <dbReference type="NCBI Taxonomy" id="747676"/>
    <lineage>
        <taxon>Eukaryota</taxon>
        <taxon>Fungi</taxon>
        <taxon>Dikarya</taxon>
        <taxon>Basidiomycota</taxon>
        <taxon>Pucciniomycotina</taxon>
        <taxon>Pucciniomycetes</taxon>
        <taxon>Pucciniales</taxon>
        <taxon>Melampsoraceae</taxon>
        <taxon>Melampsora</taxon>
    </lineage>
</organism>
<comment type="similarity">
    <text evidence="10">Belongs to the MDM34 family.</text>
</comment>
<feature type="compositionally biased region" description="Gly residues" evidence="11">
    <location>
        <begin position="375"/>
        <end position="387"/>
    </location>
</feature>
<evidence type="ECO:0000256" key="8">
    <source>
        <dbReference type="ARBA" id="ARBA00023128"/>
    </source>
</evidence>
<feature type="domain" description="SMP-LTD" evidence="12">
    <location>
        <begin position="1"/>
        <end position="195"/>
    </location>
</feature>
<feature type="compositionally biased region" description="Low complexity" evidence="11">
    <location>
        <begin position="201"/>
        <end position="210"/>
    </location>
</feature>
<dbReference type="Proteomes" id="UP000001072">
    <property type="component" value="Unassembled WGS sequence"/>
</dbReference>
<dbReference type="Pfam" id="PF26545">
    <property type="entry name" value="Mdm34_N"/>
    <property type="match status" value="1"/>
</dbReference>
<dbReference type="HAMAP" id="MF_03105">
    <property type="entry name" value="Mdm34"/>
    <property type="match status" value="1"/>
</dbReference>
<dbReference type="RefSeq" id="XP_007405015.1">
    <property type="nucleotide sequence ID" value="XM_007404953.1"/>
</dbReference>
<evidence type="ECO:0000256" key="7">
    <source>
        <dbReference type="ARBA" id="ARBA00023121"/>
    </source>
</evidence>
<protein>
    <recommendedName>
        <fullName evidence="10">Mitochondrial distribution and morphology protein 34</fullName>
    </recommendedName>
</protein>
<dbReference type="CDD" id="cd21673">
    <property type="entry name" value="SMP_Mdm34"/>
    <property type="match status" value="1"/>
</dbReference>
<evidence type="ECO:0000256" key="4">
    <source>
        <dbReference type="ARBA" id="ARBA00022692"/>
    </source>
</evidence>
<dbReference type="eggNOG" id="ENOG502QT3W">
    <property type="taxonomic scope" value="Eukaryota"/>
</dbReference>
<keyword evidence="3 10" id="KW-1134">Transmembrane beta strand</keyword>
<dbReference type="GO" id="GO:0008289">
    <property type="term" value="F:lipid binding"/>
    <property type="evidence" value="ECO:0007669"/>
    <property type="project" value="UniProtKB-KW"/>
</dbReference>
<comment type="domain">
    <text evidence="10">Lacks alpha-helical transmembrane segments, suggesting that it resides in the membrane via beta-sheet conformations similar to those predicted for other outer membrane proteins and porin.</text>
</comment>
<dbReference type="InParanoid" id="F4R7V2"/>
<feature type="compositionally biased region" description="Pro residues" evidence="11">
    <location>
        <begin position="307"/>
        <end position="321"/>
    </location>
</feature>
<evidence type="ECO:0000256" key="3">
    <source>
        <dbReference type="ARBA" id="ARBA00022452"/>
    </source>
</evidence>
<dbReference type="GO" id="GO:0015914">
    <property type="term" value="P:phospholipid transport"/>
    <property type="evidence" value="ECO:0007669"/>
    <property type="project" value="TreeGrafter"/>
</dbReference>
<comment type="subunit">
    <text evidence="10">Component of the ER-mitochondria encounter structure (ERMES) or MDM complex, composed of MMM1, MDM10, MDM12 and MDM34.</text>
</comment>
<keyword evidence="2" id="KW-0813">Transport</keyword>
<feature type="region of interest" description="Disordered" evidence="11">
    <location>
        <begin position="292"/>
        <end position="387"/>
    </location>
</feature>
<dbReference type="STRING" id="747676.F4R7V2"/>
<keyword evidence="8 10" id="KW-0496">Mitochondrion</keyword>
<keyword evidence="4 10" id="KW-0812">Transmembrane</keyword>
<evidence type="ECO:0000313" key="13">
    <source>
        <dbReference type="EMBL" id="EGG11380.1"/>
    </source>
</evidence>
<feature type="compositionally biased region" description="Polar residues" evidence="11">
    <location>
        <begin position="340"/>
        <end position="352"/>
    </location>
</feature>
<dbReference type="PANTHER" id="PTHR28185">
    <property type="entry name" value="MITOCHONDRIAL DISTRIBUTION AND MORPHOLOGY PROTEIN 34"/>
    <property type="match status" value="1"/>
</dbReference>
<evidence type="ECO:0000256" key="1">
    <source>
        <dbReference type="ARBA" id="ARBA00004370"/>
    </source>
</evidence>
<gene>
    <name evidence="10" type="primary">MDM34</name>
    <name evidence="13" type="ORF">MELLADRAFT_76648</name>
</gene>
<dbReference type="GO" id="GO:0007005">
    <property type="term" value="P:mitochondrion organization"/>
    <property type="evidence" value="ECO:0007669"/>
    <property type="project" value="InterPro"/>
</dbReference>
<dbReference type="VEuPathDB" id="FungiDB:MELLADRAFT_76648"/>
<dbReference type="GO" id="GO:1990456">
    <property type="term" value="P:mitochondrion-endoplasmic reticulum membrane tethering"/>
    <property type="evidence" value="ECO:0007669"/>
    <property type="project" value="TreeGrafter"/>
</dbReference>
<keyword evidence="6" id="KW-0445">Lipid transport</keyword>
<dbReference type="HOGENOM" id="CLU_713861_0_0_1"/>
<dbReference type="PROSITE" id="PS51847">
    <property type="entry name" value="SMP"/>
    <property type="match status" value="1"/>
</dbReference>
<keyword evidence="9 10" id="KW-0472">Membrane</keyword>
<keyword evidence="14" id="KW-1185">Reference proteome</keyword>
<proteinExistence type="inferred from homology"/>
<dbReference type="PANTHER" id="PTHR28185:SF1">
    <property type="entry name" value="MITOCHONDRIAL DISTRIBUTION AND MORPHOLOGY PROTEIN 34"/>
    <property type="match status" value="1"/>
</dbReference>
<keyword evidence="7" id="KW-0446">Lipid-binding</keyword>
<evidence type="ECO:0000256" key="9">
    <source>
        <dbReference type="ARBA" id="ARBA00023136"/>
    </source>
</evidence>
<dbReference type="OrthoDB" id="17927at2759"/>
<evidence type="ECO:0000313" key="14">
    <source>
        <dbReference type="Proteomes" id="UP000001072"/>
    </source>
</evidence>
<evidence type="ECO:0000256" key="5">
    <source>
        <dbReference type="ARBA" id="ARBA00022787"/>
    </source>
</evidence>
<keyword evidence="5 10" id="KW-1000">Mitochondrion outer membrane</keyword>
<comment type="function">
    <text evidence="10">Component of the ERMES/MDM complex, which serves as a molecular tether to connect the endoplasmic reticulum (ER) and mitochondria. Components of this complex are involved in the control of mitochondrial shape and protein biogenesis, and function in nonvesicular lipid trafficking between the ER and mitochondria. MDM34 is required for the interaction of the ER-resident membrane protein MMM1 and the outer mitochondrial membrane-resident beta-barrel protein MDM10.</text>
</comment>
<dbReference type="InterPro" id="IPR058825">
    <property type="entry name" value="MDM34_N"/>
</dbReference>
<name>F4R7V2_MELLP</name>
<dbReference type="GeneID" id="18932822"/>
<evidence type="ECO:0000256" key="6">
    <source>
        <dbReference type="ARBA" id="ARBA00023055"/>
    </source>
</evidence>
<dbReference type="GO" id="GO:0032865">
    <property type="term" value="C:ERMES complex"/>
    <property type="evidence" value="ECO:0007669"/>
    <property type="project" value="UniProtKB-UniRule"/>
</dbReference>
<dbReference type="KEGG" id="mlr:MELLADRAFT_76648"/>